<protein>
    <recommendedName>
        <fullName evidence="4">Alpha/beta hydrolase</fullName>
    </recommendedName>
</protein>
<dbReference type="EMBL" id="FNTD01000004">
    <property type="protein sequence ID" value="SEC26597.1"/>
    <property type="molecule type" value="Genomic_DNA"/>
</dbReference>
<feature type="region of interest" description="Disordered" evidence="1">
    <location>
        <begin position="1"/>
        <end position="24"/>
    </location>
</feature>
<evidence type="ECO:0000256" key="1">
    <source>
        <dbReference type="SAM" id="MobiDB-lite"/>
    </source>
</evidence>
<feature type="compositionally biased region" description="Polar residues" evidence="1">
    <location>
        <begin position="1"/>
        <end position="15"/>
    </location>
</feature>
<evidence type="ECO:0008006" key="4">
    <source>
        <dbReference type="Google" id="ProtNLM"/>
    </source>
</evidence>
<dbReference type="AlphaFoldDB" id="A0A1H4R464"/>
<dbReference type="InterPro" id="IPR029058">
    <property type="entry name" value="AB_hydrolase_fold"/>
</dbReference>
<proteinExistence type="predicted"/>
<dbReference type="Pfam" id="PF06821">
    <property type="entry name" value="Ser_hydrolase"/>
    <property type="match status" value="1"/>
</dbReference>
<dbReference type="InterPro" id="IPR010662">
    <property type="entry name" value="RBBP9/YdeN"/>
</dbReference>
<dbReference type="Gene3D" id="3.40.50.1820">
    <property type="entry name" value="alpha/beta hydrolase"/>
    <property type="match status" value="1"/>
</dbReference>
<dbReference type="Proteomes" id="UP000182375">
    <property type="component" value="Unassembled WGS sequence"/>
</dbReference>
<gene>
    <name evidence="2" type="ORF">SAMN04490357_1589</name>
</gene>
<dbReference type="STRING" id="67331.SAMN04490357_1589"/>
<dbReference type="GO" id="GO:0016787">
    <property type="term" value="F:hydrolase activity"/>
    <property type="evidence" value="ECO:0007669"/>
    <property type="project" value="InterPro"/>
</dbReference>
<reference evidence="2 3" key="1">
    <citation type="submission" date="2016-10" db="EMBL/GenBank/DDBJ databases">
        <authorList>
            <person name="de Groot N.N."/>
        </authorList>
    </citation>
    <scope>NUCLEOTIDE SEQUENCE [LARGE SCALE GENOMIC DNA]</scope>
    <source>
        <strain evidence="2 3">DSM 40306</strain>
    </source>
</reference>
<evidence type="ECO:0000313" key="2">
    <source>
        <dbReference type="EMBL" id="SEC26597.1"/>
    </source>
</evidence>
<evidence type="ECO:0000313" key="3">
    <source>
        <dbReference type="Proteomes" id="UP000182375"/>
    </source>
</evidence>
<accession>A0A1H4R464</accession>
<name>A0A1H4R464_9ACTN</name>
<dbReference type="SUPFAM" id="SSF53474">
    <property type="entry name" value="alpha/beta-Hydrolases"/>
    <property type="match status" value="1"/>
</dbReference>
<sequence length="211" mass="22806">MLVTPSSRRFPQNLRQAPPGSRGPVRKRWQIVVAYVVIPGIDGSDERHWQSLWERQWGTSAVRIAPASWSEPDLGDWVEAVGRAYREAVRHDERVVLVAHSLGCWAAAAWLAGNPSSPVAGAFLVAPPDPHGPAFPSAAGTFLTVPARPLPCPALVVGSDDDPYCTPETAAGLADRWEAHWHLAGAYGHLNSASGLGAWPYGRELLDSLIR</sequence>
<organism evidence="2 3">
    <name type="scientific">Streptomyces misionensis</name>
    <dbReference type="NCBI Taxonomy" id="67331"/>
    <lineage>
        <taxon>Bacteria</taxon>
        <taxon>Bacillati</taxon>
        <taxon>Actinomycetota</taxon>
        <taxon>Actinomycetes</taxon>
        <taxon>Kitasatosporales</taxon>
        <taxon>Streptomycetaceae</taxon>
        <taxon>Streptomyces</taxon>
    </lineage>
</organism>